<dbReference type="KEGG" id="vg:26516567"/>
<name>A0A0C5AE24_9CAUD</name>
<evidence type="ECO:0000313" key="1">
    <source>
        <dbReference type="EMBL" id="AJK27449.1"/>
    </source>
</evidence>
<keyword evidence="2" id="KW-1185">Reference proteome</keyword>
<gene>
    <name evidence="1" type="ORF">PTIM40_22</name>
</gene>
<organism evidence="1 2">
    <name type="scientific">Cyanophage P-TIM40</name>
    <dbReference type="NCBI Taxonomy" id="1589733"/>
    <lineage>
        <taxon>Viruses</taxon>
        <taxon>Duplodnaviria</taxon>
        <taxon>Heunggongvirae</taxon>
        <taxon>Uroviricota</taxon>
        <taxon>Caudoviricetes</taxon>
        <taxon>Pantevenvirales</taxon>
        <taxon>Kyanoviridae</taxon>
        <taxon>Libanvirus</taxon>
        <taxon>Libanvirus ptim40</taxon>
    </lineage>
</organism>
<dbReference type="Proteomes" id="UP000032135">
    <property type="component" value="Segment"/>
</dbReference>
<proteinExistence type="predicted"/>
<dbReference type="RefSeq" id="YP_009188097.1">
    <property type="nucleotide sequence ID" value="NC_028663.1"/>
</dbReference>
<sequence length="468" mass="52570">MANRRAKIVELNEASIAFGEAGKMVWNEALSPKTRLKGDDVYDIGDLVASVEYYESIDSPFLRCDISIVDAIDLYKNIRGKEIVKLKITSESSKDDPLEVIFRVFKMGSFIKNERAAMYILHCVSHETFLNEANRVFGAFGPCEKHKDKENIPQFITKEFLKGGQKVKKENFETPSKVCFSCPNWRPYDVITYLSDKVLRQAGSGQRSKMQSGFLFFENKHGFHFKSIDKLCEGSPNKEINTYTYMQSGVEVADEKEYFKIQSISFPDKVNHLEKLRSGLYKTSVIGVSVPALSVSALPTGSGSGENKTEVSRRNFEVTYDQVFNKASTIDTGRPFQQTGFDSDQQPATRFKLRVMPTWIHQPAGGGDPEGGTKTYLDTLSVSSYATARYALLNAIQLTIVVPGNTALTIGEIIKVSIPSSKTDNKKDVKQDRIYSGKYLIASLKHVYRKEGITTTLYLTKDSIREDK</sequence>
<accession>A0A0C5AE24</accession>
<dbReference type="GeneID" id="26516567"/>
<dbReference type="EMBL" id="KP211958">
    <property type="protein sequence ID" value="AJK27449.1"/>
    <property type="molecule type" value="Genomic_DNA"/>
</dbReference>
<dbReference type="OrthoDB" id="13640at10239"/>
<reference evidence="1 2" key="1">
    <citation type="submission" date="2014-11" db="EMBL/GenBank/DDBJ databases">
        <authorList>
            <person name="Fedida A."/>
            <person name="Lindell D."/>
        </authorList>
    </citation>
    <scope>NUCLEOTIDE SEQUENCE [LARGE SCALE GENOMIC DNA]</scope>
</reference>
<protein>
    <submittedName>
        <fullName evidence="1">Uncharacterized protein</fullName>
    </submittedName>
</protein>
<evidence type="ECO:0000313" key="2">
    <source>
        <dbReference type="Proteomes" id="UP000032135"/>
    </source>
</evidence>